<evidence type="ECO:0000313" key="8">
    <source>
        <dbReference type="Proteomes" id="UP000249363"/>
    </source>
</evidence>
<name>A0A364KNC2_TALAM</name>
<comment type="cofactor">
    <cofactor evidence="1 6">
        <name>heme</name>
        <dbReference type="ChEBI" id="CHEBI:30413"/>
    </cofactor>
</comment>
<protein>
    <recommendedName>
        <fullName evidence="9">Cytochrome P450</fullName>
    </recommendedName>
</protein>
<dbReference type="Pfam" id="PF00067">
    <property type="entry name" value="p450"/>
    <property type="match status" value="1"/>
</dbReference>
<dbReference type="Gene3D" id="1.10.630.10">
    <property type="entry name" value="Cytochrome P450"/>
    <property type="match status" value="1"/>
</dbReference>
<dbReference type="PRINTS" id="PR00385">
    <property type="entry name" value="P450"/>
</dbReference>
<comment type="caution">
    <text evidence="7">The sequence shown here is derived from an EMBL/GenBank/DDBJ whole genome shotgun (WGS) entry which is preliminary data.</text>
</comment>
<evidence type="ECO:0000313" key="7">
    <source>
        <dbReference type="EMBL" id="RAO65050.1"/>
    </source>
</evidence>
<dbReference type="AlphaFoldDB" id="A0A364KNC2"/>
<dbReference type="PRINTS" id="PR00465">
    <property type="entry name" value="EP450IV"/>
</dbReference>
<evidence type="ECO:0000256" key="4">
    <source>
        <dbReference type="ARBA" id="ARBA00023002"/>
    </source>
</evidence>
<comment type="similarity">
    <text evidence="2">Belongs to the cytochrome P450 family.</text>
</comment>
<dbReference type="GO" id="GO:0020037">
    <property type="term" value="F:heme binding"/>
    <property type="evidence" value="ECO:0007669"/>
    <property type="project" value="InterPro"/>
</dbReference>
<proteinExistence type="inferred from homology"/>
<dbReference type="InterPro" id="IPR036396">
    <property type="entry name" value="Cyt_P450_sf"/>
</dbReference>
<keyword evidence="5 6" id="KW-0408">Iron</keyword>
<evidence type="ECO:0000256" key="2">
    <source>
        <dbReference type="ARBA" id="ARBA00010617"/>
    </source>
</evidence>
<dbReference type="PANTHER" id="PTHR24305:SF168">
    <property type="entry name" value="P450, PUTATIVE (EUROFUNG)-RELATED"/>
    <property type="match status" value="1"/>
</dbReference>
<keyword evidence="6" id="KW-0349">Heme</keyword>
<keyword evidence="4" id="KW-0560">Oxidoreductase</keyword>
<organism evidence="7 8">
    <name type="scientific">Talaromyces amestolkiae</name>
    <dbReference type="NCBI Taxonomy" id="1196081"/>
    <lineage>
        <taxon>Eukaryota</taxon>
        <taxon>Fungi</taxon>
        <taxon>Dikarya</taxon>
        <taxon>Ascomycota</taxon>
        <taxon>Pezizomycotina</taxon>
        <taxon>Eurotiomycetes</taxon>
        <taxon>Eurotiomycetidae</taxon>
        <taxon>Eurotiales</taxon>
        <taxon>Trichocomaceae</taxon>
        <taxon>Talaromyces</taxon>
        <taxon>Talaromyces sect. Talaromyces</taxon>
    </lineage>
</organism>
<sequence>MRMSGVRSRYGKDPEFYLLARLAPGKENLASLTDESLHGRHKAKLAPAYTQDVNGARELTIDAHLSDLLDSIRTNYLATSTSTNTMDLAKEMQYFTTKAIIELTFGPAFDDLLTDEVVGSLVDMPEDAFNFPGFLYAMRLTKFMGSPIISRLLSPKENPEVGMGKFLSVTNQLNDEKFLASIPKNTLGMIQVYIQNGLDSEQVAHDALTQVLAGQVTVSAAISGIILLLMSNPRVLCTLRKEIDDAWDRSSTSEHEGKKIVTWTETLELPYLQAVIREGLRIFPPTVDPLPRITPPEGDSVEVGDRNVFIPGGTRVLTSTWAITRRTDVFGEDADIFRPERWIGLDTSTSVRMQKVADLIFGFGKGRCLGITIARIIISKAVFELVRRYDMALTKPWSPMTNVLNMGAWERSKMMVIVTEREAV</sequence>
<accession>A0A364KNC2</accession>
<keyword evidence="8" id="KW-1185">Reference proteome</keyword>
<dbReference type="EMBL" id="MIKG01000001">
    <property type="protein sequence ID" value="RAO65050.1"/>
    <property type="molecule type" value="Genomic_DNA"/>
</dbReference>
<dbReference type="STRING" id="1196081.A0A364KNC2"/>
<dbReference type="OrthoDB" id="3934656at2759"/>
<dbReference type="SUPFAM" id="SSF48264">
    <property type="entry name" value="Cytochrome P450"/>
    <property type="match status" value="1"/>
</dbReference>
<dbReference type="Proteomes" id="UP000249363">
    <property type="component" value="Unassembled WGS sequence"/>
</dbReference>
<dbReference type="GeneID" id="63790279"/>
<evidence type="ECO:0000256" key="1">
    <source>
        <dbReference type="ARBA" id="ARBA00001971"/>
    </source>
</evidence>
<evidence type="ECO:0000256" key="3">
    <source>
        <dbReference type="ARBA" id="ARBA00022723"/>
    </source>
</evidence>
<evidence type="ECO:0000256" key="5">
    <source>
        <dbReference type="ARBA" id="ARBA00023004"/>
    </source>
</evidence>
<dbReference type="GO" id="GO:0016705">
    <property type="term" value="F:oxidoreductase activity, acting on paired donors, with incorporation or reduction of molecular oxygen"/>
    <property type="evidence" value="ECO:0007669"/>
    <property type="project" value="InterPro"/>
</dbReference>
<dbReference type="RefSeq" id="XP_040729567.1">
    <property type="nucleotide sequence ID" value="XM_040873057.1"/>
</dbReference>
<dbReference type="GO" id="GO:0004497">
    <property type="term" value="F:monooxygenase activity"/>
    <property type="evidence" value="ECO:0007669"/>
    <property type="project" value="InterPro"/>
</dbReference>
<feature type="binding site" description="axial binding residue" evidence="6">
    <location>
        <position position="368"/>
    </location>
    <ligand>
        <name>heme</name>
        <dbReference type="ChEBI" id="CHEBI:30413"/>
    </ligand>
    <ligandPart>
        <name>Fe</name>
        <dbReference type="ChEBI" id="CHEBI:18248"/>
    </ligandPart>
</feature>
<dbReference type="InterPro" id="IPR001128">
    <property type="entry name" value="Cyt_P450"/>
</dbReference>
<evidence type="ECO:0000256" key="6">
    <source>
        <dbReference type="PIRSR" id="PIRSR602403-1"/>
    </source>
</evidence>
<dbReference type="GO" id="GO:0005506">
    <property type="term" value="F:iron ion binding"/>
    <property type="evidence" value="ECO:0007669"/>
    <property type="project" value="InterPro"/>
</dbReference>
<dbReference type="InterPro" id="IPR050121">
    <property type="entry name" value="Cytochrome_P450_monoxygenase"/>
</dbReference>
<reference evidence="7 8" key="1">
    <citation type="journal article" date="2017" name="Biotechnol. Biofuels">
        <title>Differential beta-glucosidase expression as a function of carbon source availability in Talaromyces amestolkiae: a genomic and proteomic approach.</title>
        <authorList>
            <person name="de Eugenio L.I."/>
            <person name="Mendez-Liter J.A."/>
            <person name="Nieto-Dominguez M."/>
            <person name="Alonso L."/>
            <person name="Gil-Munoz J."/>
            <person name="Barriuso J."/>
            <person name="Prieto A."/>
            <person name="Martinez M.J."/>
        </authorList>
    </citation>
    <scope>NUCLEOTIDE SEQUENCE [LARGE SCALE GENOMIC DNA]</scope>
    <source>
        <strain evidence="7 8">CIB</strain>
    </source>
</reference>
<keyword evidence="3 6" id="KW-0479">Metal-binding</keyword>
<gene>
    <name evidence="7" type="ORF">BHQ10_001062</name>
</gene>
<dbReference type="PANTHER" id="PTHR24305">
    <property type="entry name" value="CYTOCHROME P450"/>
    <property type="match status" value="1"/>
</dbReference>
<dbReference type="InterPro" id="IPR002403">
    <property type="entry name" value="Cyt_P450_E_grp-IV"/>
</dbReference>
<evidence type="ECO:0008006" key="9">
    <source>
        <dbReference type="Google" id="ProtNLM"/>
    </source>
</evidence>